<keyword evidence="1" id="KW-0732">Signal</keyword>
<dbReference type="EMBL" id="DQVE01000056">
    <property type="protein sequence ID" value="HIP98861.1"/>
    <property type="molecule type" value="Genomic_DNA"/>
</dbReference>
<comment type="caution">
    <text evidence="2">The sequence shown here is derived from an EMBL/GenBank/DDBJ whole genome shotgun (WGS) entry which is preliminary data.</text>
</comment>
<protein>
    <recommendedName>
        <fullName evidence="4">Porin</fullName>
    </recommendedName>
</protein>
<accession>A0A9D1CFW0</accession>
<evidence type="ECO:0008006" key="4">
    <source>
        <dbReference type="Google" id="ProtNLM"/>
    </source>
</evidence>
<evidence type="ECO:0000256" key="1">
    <source>
        <dbReference type="SAM" id="SignalP"/>
    </source>
</evidence>
<name>A0A9D1CFW0_AQUAO</name>
<dbReference type="Pfam" id="PF07396">
    <property type="entry name" value="Porin_O_P"/>
    <property type="match status" value="1"/>
</dbReference>
<reference evidence="2" key="1">
    <citation type="journal article" date="2020" name="ISME J.">
        <title>Gammaproteobacteria mediating utilization of methyl-, sulfur- and petroleum organic compounds in deep ocean hydrothermal plumes.</title>
        <authorList>
            <person name="Zhou Z."/>
            <person name="Liu Y."/>
            <person name="Pan J."/>
            <person name="Cron B.R."/>
            <person name="Toner B.M."/>
            <person name="Anantharaman K."/>
            <person name="Breier J.A."/>
            <person name="Dick G.J."/>
            <person name="Li M."/>
        </authorList>
    </citation>
    <scope>NUCLEOTIDE SEQUENCE</scope>
    <source>
        <strain evidence="2">SZUA-1501</strain>
    </source>
</reference>
<dbReference type="Gene3D" id="2.40.160.10">
    <property type="entry name" value="Porin"/>
    <property type="match status" value="1"/>
</dbReference>
<dbReference type="AlphaFoldDB" id="A0A9D1CFW0"/>
<sequence>MKKTLLGIAALTGTALTANGAILKVSDQTFANFGLKMQIYGMIKSSAAANGGKSATDFSIHNARIYFSGQLNPIVQFGANFDFSVTGRIIDFNNQRVIKSSHEGTGTTRVRDAFINFHFTNAFNVMAGLYRVPFAREGLIDEYQRIFMPQAGETPEGTEWDKAHAPGTLTDALTDKNYTVDAYRDAGVTIWGDVLNGMVKYYIGVYDSMGDHDVSSLVGNGKDSLGYGIRIQFTPTMLGFQGEKGYLVKETYFGKNNVLSVGIGYFYSKISKSGDDYKEKAYTVDINYEQKFGVVVPKLMLAYTVHDYSGDDTDKEKVYTIKAGLLYDQQLWLGKIGAYVKYQKAHFELNGGGDRKPSMWSIAIPYYLADQNAKVVLQYNYYDNDDRDGVRGANDNDKNGDLTLAFQVQF</sequence>
<feature type="signal peptide" evidence="1">
    <location>
        <begin position="1"/>
        <end position="20"/>
    </location>
</feature>
<dbReference type="InterPro" id="IPR023614">
    <property type="entry name" value="Porin_dom_sf"/>
</dbReference>
<gene>
    <name evidence="2" type="ORF">EYH37_05850</name>
</gene>
<dbReference type="InterPro" id="IPR010870">
    <property type="entry name" value="Porin_O/P"/>
</dbReference>
<proteinExistence type="predicted"/>
<evidence type="ECO:0000313" key="2">
    <source>
        <dbReference type="EMBL" id="HIP98861.1"/>
    </source>
</evidence>
<feature type="chain" id="PRO_5038998666" description="Porin" evidence="1">
    <location>
        <begin position="21"/>
        <end position="410"/>
    </location>
</feature>
<dbReference type="SUPFAM" id="SSF56935">
    <property type="entry name" value="Porins"/>
    <property type="match status" value="1"/>
</dbReference>
<organism evidence="2 3">
    <name type="scientific">Aquifex aeolicus</name>
    <dbReference type="NCBI Taxonomy" id="63363"/>
    <lineage>
        <taxon>Bacteria</taxon>
        <taxon>Pseudomonadati</taxon>
        <taxon>Aquificota</taxon>
        <taxon>Aquificia</taxon>
        <taxon>Aquificales</taxon>
        <taxon>Aquificaceae</taxon>
        <taxon>Aquifex</taxon>
    </lineage>
</organism>
<dbReference type="Proteomes" id="UP000606463">
    <property type="component" value="Unassembled WGS sequence"/>
</dbReference>
<evidence type="ECO:0000313" key="3">
    <source>
        <dbReference type="Proteomes" id="UP000606463"/>
    </source>
</evidence>